<reference evidence="1" key="2">
    <citation type="journal article" date="2020" name="Microorganisms">
        <title>Osmotic Adaptation and Compatible Solute Biosynthesis of Phototrophic Bacteria as Revealed from Genome Analyses.</title>
        <authorList>
            <person name="Imhoff J.F."/>
            <person name="Rahn T."/>
            <person name="Kunzel S."/>
            <person name="Keller A."/>
            <person name="Neulinger S.C."/>
        </authorList>
    </citation>
    <scope>NUCLEOTIDE SEQUENCE</scope>
    <source>
        <strain evidence="1">IM 151</strain>
    </source>
</reference>
<dbReference type="EMBL" id="NRRU01000008">
    <property type="protein sequence ID" value="MBK1711897.1"/>
    <property type="molecule type" value="Genomic_DNA"/>
</dbReference>
<accession>A0ABS1DPJ9</accession>
<dbReference type="Proteomes" id="UP001041814">
    <property type="component" value="Unassembled WGS sequence"/>
</dbReference>
<dbReference type="InterPro" id="IPR036280">
    <property type="entry name" value="Multihaem_cyt_sf"/>
</dbReference>
<sequence length="168" mass="17887">MSRRALTLLRPWWVVSVLLLGWAALAEWHESRPAEPAAAVVDAGWGHEVLQAADDERSADRFSPLGVANACGLGASSCFKCHNGVRAAAPAADAAKGPWHRDHAKVNYSCVGCHQGNPRLLKQDLAHARLVANPLQSEAACSACHQTGTPAQWRAPYLRTAAPSAPKS</sequence>
<keyword evidence="2" id="KW-1185">Reference proteome</keyword>
<dbReference type="RefSeq" id="WP_200231613.1">
    <property type="nucleotide sequence ID" value="NZ_NRRT01000077.1"/>
</dbReference>
<protein>
    <submittedName>
        <fullName evidence="1">Uncharacterized protein</fullName>
    </submittedName>
</protein>
<proteinExistence type="predicted"/>
<reference evidence="1" key="1">
    <citation type="submission" date="2017-08" db="EMBL/GenBank/DDBJ databases">
        <authorList>
            <person name="Imhoff J.F."/>
            <person name="Rahn T."/>
            <person name="Kuenzel S."/>
            <person name="Neulinger S.C."/>
        </authorList>
    </citation>
    <scope>NUCLEOTIDE SEQUENCE</scope>
    <source>
        <strain evidence="1">IM 151</strain>
    </source>
</reference>
<gene>
    <name evidence="1" type="ORF">CKO43_03765</name>
</gene>
<name>A0ABS1DPJ9_RUBGE</name>
<comment type="caution">
    <text evidence="1">The sequence shown here is derived from an EMBL/GenBank/DDBJ whole genome shotgun (WGS) entry which is preliminary data.</text>
</comment>
<evidence type="ECO:0000313" key="2">
    <source>
        <dbReference type="Proteomes" id="UP001041814"/>
    </source>
</evidence>
<evidence type="ECO:0000313" key="1">
    <source>
        <dbReference type="EMBL" id="MBK1711897.1"/>
    </source>
</evidence>
<organism evidence="1 2">
    <name type="scientific">Rubrivivax gelatinosus</name>
    <name type="common">Rhodocyclus gelatinosus</name>
    <name type="synonym">Rhodopseudomonas gelatinosa</name>
    <dbReference type="NCBI Taxonomy" id="28068"/>
    <lineage>
        <taxon>Bacteria</taxon>
        <taxon>Pseudomonadati</taxon>
        <taxon>Pseudomonadota</taxon>
        <taxon>Betaproteobacteria</taxon>
        <taxon>Burkholderiales</taxon>
        <taxon>Sphaerotilaceae</taxon>
        <taxon>Rubrivivax</taxon>
    </lineage>
</organism>
<dbReference type="SUPFAM" id="SSF48695">
    <property type="entry name" value="Multiheme cytochromes"/>
    <property type="match status" value="1"/>
</dbReference>
<dbReference type="Gene3D" id="3.90.10.10">
    <property type="entry name" value="Cytochrome C3"/>
    <property type="match status" value="1"/>
</dbReference>